<accession>A0A101M2R2</accession>
<protein>
    <submittedName>
        <fullName evidence="1">Uncharacterized protein</fullName>
    </submittedName>
</protein>
<dbReference type="EMBL" id="LKAM01000002">
    <property type="protein sequence ID" value="KUM49945.1"/>
    <property type="molecule type" value="Genomic_DNA"/>
</dbReference>
<evidence type="ECO:0000313" key="1">
    <source>
        <dbReference type="EMBL" id="KUM49945.1"/>
    </source>
</evidence>
<keyword evidence="1" id="KW-0496">Mitochondrion</keyword>
<organism evidence="1">
    <name type="scientific">Picea glauca</name>
    <name type="common">White spruce</name>
    <name type="synonym">Pinus glauca</name>
    <dbReference type="NCBI Taxonomy" id="3330"/>
    <lineage>
        <taxon>Eukaryota</taxon>
        <taxon>Viridiplantae</taxon>
        <taxon>Streptophyta</taxon>
        <taxon>Embryophyta</taxon>
        <taxon>Tracheophyta</taxon>
        <taxon>Spermatophyta</taxon>
        <taxon>Pinopsida</taxon>
        <taxon>Pinidae</taxon>
        <taxon>Conifers I</taxon>
        <taxon>Pinales</taxon>
        <taxon>Pinaceae</taxon>
        <taxon>Picea</taxon>
    </lineage>
</organism>
<geneLocation type="mitochondrion" evidence="1"/>
<proteinExistence type="predicted"/>
<comment type="caution">
    <text evidence="1">The sequence shown here is derived from an EMBL/GenBank/DDBJ whole genome shotgun (WGS) entry which is preliminary data.</text>
</comment>
<name>A0A101M2R2_PICGL</name>
<gene>
    <name evidence="1" type="ORF">ABT39_MTgene3173</name>
</gene>
<dbReference type="AlphaFoldDB" id="A0A101M2R2"/>
<sequence>MASGSSQVPVKEPIVGKSHKYEVNDLVSSFFLLLLLASSGK</sequence>
<reference evidence="1" key="1">
    <citation type="journal article" date="2015" name="Genome Biol. Evol.">
        <title>Organellar Genomes of White Spruce (Picea glauca): Assembly and Annotation.</title>
        <authorList>
            <person name="Jackman S.D."/>
            <person name="Warren R.L."/>
            <person name="Gibb E.A."/>
            <person name="Vandervalk B.P."/>
            <person name="Mohamadi H."/>
            <person name="Chu J."/>
            <person name="Raymond A."/>
            <person name="Pleasance S."/>
            <person name="Coope R."/>
            <person name="Wildung M.R."/>
            <person name="Ritland C.E."/>
            <person name="Bousquet J."/>
            <person name="Jones S.J."/>
            <person name="Bohlmann J."/>
            <person name="Birol I."/>
        </authorList>
    </citation>
    <scope>NUCLEOTIDE SEQUENCE [LARGE SCALE GENOMIC DNA]</scope>
    <source>
        <tissue evidence="1">Flushing bud</tissue>
    </source>
</reference>